<gene>
    <name evidence="2" type="ORF">PGLA2088_LOCUS9193</name>
</gene>
<reference evidence="2" key="1">
    <citation type="submission" date="2021-02" db="EMBL/GenBank/DDBJ databases">
        <authorList>
            <person name="Dougan E. K."/>
            <person name="Rhodes N."/>
            <person name="Thang M."/>
            <person name="Chan C."/>
        </authorList>
    </citation>
    <scope>NUCLEOTIDE SEQUENCE</scope>
</reference>
<feature type="non-terminal residue" evidence="2">
    <location>
        <position position="580"/>
    </location>
</feature>
<feature type="compositionally biased region" description="Basic and acidic residues" evidence="1">
    <location>
        <begin position="389"/>
        <end position="401"/>
    </location>
</feature>
<evidence type="ECO:0000256" key="1">
    <source>
        <dbReference type="SAM" id="MobiDB-lite"/>
    </source>
</evidence>
<accession>A0A813ILM3</accession>
<organism evidence="2 3">
    <name type="scientific">Polarella glacialis</name>
    <name type="common">Dinoflagellate</name>
    <dbReference type="NCBI Taxonomy" id="89957"/>
    <lineage>
        <taxon>Eukaryota</taxon>
        <taxon>Sar</taxon>
        <taxon>Alveolata</taxon>
        <taxon>Dinophyceae</taxon>
        <taxon>Suessiales</taxon>
        <taxon>Suessiaceae</taxon>
        <taxon>Polarella</taxon>
    </lineage>
</organism>
<feature type="region of interest" description="Disordered" evidence="1">
    <location>
        <begin position="389"/>
        <end position="494"/>
    </location>
</feature>
<proteinExistence type="predicted"/>
<name>A0A813ILM3_POLGL</name>
<comment type="caution">
    <text evidence="2">The sequence shown here is derived from an EMBL/GenBank/DDBJ whole genome shotgun (WGS) entry which is preliminary data.</text>
</comment>
<dbReference type="Proteomes" id="UP000626109">
    <property type="component" value="Unassembled WGS sequence"/>
</dbReference>
<dbReference type="AlphaFoldDB" id="A0A813ILM3"/>
<feature type="compositionally biased region" description="Basic and acidic residues" evidence="1">
    <location>
        <begin position="428"/>
        <end position="437"/>
    </location>
</feature>
<dbReference type="EMBL" id="CAJNNW010010087">
    <property type="protein sequence ID" value="CAE8651711.1"/>
    <property type="molecule type" value="Genomic_DNA"/>
</dbReference>
<evidence type="ECO:0000313" key="3">
    <source>
        <dbReference type="Proteomes" id="UP000626109"/>
    </source>
</evidence>
<sequence>MQQPELHKTVAVLGVCLEKLVTEEYESLPTQESLAEHSTALESVLGTATRFWRSSRLDSEKELNRMGAVTCGPGSLDYFVSHVWQPSAEQESLDVNTFSKKKVDTIRQWGVSEAAIAGAGTGLPRPWCLFADDEQKDDPVEDPKDAWRTWKCWVDKACSGVPSSQNIDGIQNPMRILRSTKAALTSCDKFLALISNSSFFSRLWCTFEWSYFLAHAAPHYRRLELLISDDLLEPEAWQKIVDAAAKFSLASLRTACEGDHPELWQELEQLFISDTAFEKFMQITSLSLLALHALLACSRLGAAFRNAKLLEAIRQACIEHGVPGLAKALRHARPEVWLRTALKQSKDFEGTDDADMEALEVDIRERRPSILIDENDPLERLARLIEGRKSKNQAEEQKEGADEVGEDGQPRPECTAGQAAGYAMASEVEEKASRKPVQEGFDSRPSISSSQPGVDESRTQARRTSHSSRPGTGDTATGKDNFRPKRASGMPSEIREMRDSASSGWQQAAAVSMSGLPDGFASFWRAVKGGKELSASERQRSRIFYRAWGLYRRRVEKWFDYAVSPHLEVWRQRGIRSRGV</sequence>
<protein>
    <submittedName>
        <fullName evidence="2">Uncharacterized protein</fullName>
    </submittedName>
</protein>
<evidence type="ECO:0000313" key="2">
    <source>
        <dbReference type="EMBL" id="CAE8651711.1"/>
    </source>
</evidence>